<reference evidence="3" key="1">
    <citation type="journal article" date="2019" name="Int. J. Syst. Evol. Microbiol.">
        <title>The Global Catalogue of Microorganisms (GCM) 10K type strain sequencing project: providing services to taxonomists for standard genome sequencing and annotation.</title>
        <authorList>
            <consortium name="The Broad Institute Genomics Platform"/>
            <consortium name="The Broad Institute Genome Sequencing Center for Infectious Disease"/>
            <person name="Wu L."/>
            <person name="Ma J."/>
        </authorList>
    </citation>
    <scope>NUCLEOTIDE SEQUENCE [LARGE SCALE GENOMIC DNA]</scope>
    <source>
        <strain evidence="3">JCM 17452</strain>
    </source>
</reference>
<proteinExistence type="predicted"/>
<evidence type="ECO:0000256" key="1">
    <source>
        <dbReference type="SAM" id="SignalP"/>
    </source>
</evidence>
<dbReference type="Proteomes" id="UP001500027">
    <property type="component" value="Unassembled WGS sequence"/>
</dbReference>
<feature type="signal peptide" evidence="1">
    <location>
        <begin position="1"/>
        <end position="19"/>
    </location>
</feature>
<keyword evidence="3" id="KW-1185">Reference proteome</keyword>
<sequence>MKILLTLLTSLLFILNLNGQDKTKDDVFEFTIDSSAVNTLNSTLKNLYAVISGEKGEKRNWKQFKYLFKPDAKLIPSGKNKANLYQVRYMSPEDYINNSGTWLEENGFFEKEISRRVNTFGPIAQVFSTYESYYSEKDTKPFMRGINSIQLLNDGKRWWVINIYWAQETENNPIPKAYLPD</sequence>
<evidence type="ECO:0008006" key="4">
    <source>
        <dbReference type="Google" id="ProtNLM"/>
    </source>
</evidence>
<dbReference type="Gene3D" id="3.10.450.50">
    <property type="match status" value="1"/>
</dbReference>
<name>A0ABP8ED46_9FLAO</name>
<evidence type="ECO:0000313" key="3">
    <source>
        <dbReference type="Proteomes" id="UP001500027"/>
    </source>
</evidence>
<dbReference type="SUPFAM" id="SSF54427">
    <property type="entry name" value="NTF2-like"/>
    <property type="match status" value="1"/>
</dbReference>
<comment type="caution">
    <text evidence="2">The sequence shown here is derived from an EMBL/GenBank/DDBJ whole genome shotgun (WGS) entry which is preliminary data.</text>
</comment>
<keyword evidence="1" id="KW-0732">Signal</keyword>
<dbReference type="EMBL" id="BAABAV010000002">
    <property type="protein sequence ID" value="GAA4270055.1"/>
    <property type="molecule type" value="Genomic_DNA"/>
</dbReference>
<protein>
    <recommendedName>
        <fullName evidence="4">Nuclear transport factor 2 family protein</fullName>
    </recommendedName>
</protein>
<gene>
    <name evidence="2" type="ORF">GCM10022257_21560</name>
</gene>
<evidence type="ECO:0000313" key="2">
    <source>
        <dbReference type="EMBL" id="GAA4270055.1"/>
    </source>
</evidence>
<organism evidence="2 3">
    <name type="scientific">Hyunsoonleella aestuarii</name>
    <dbReference type="NCBI Taxonomy" id="912802"/>
    <lineage>
        <taxon>Bacteria</taxon>
        <taxon>Pseudomonadati</taxon>
        <taxon>Bacteroidota</taxon>
        <taxon>Flavobacteriia</taxon>
        <taxon>Flavobacteriales</taxon>
        <taxon>Flavobacteriaceae</taxon>
    </lineage>
</organism>
<dbReference type="RefSeq" id="WP_139002436.1">
    <property type="nucleotide sequence ID" value="NZ_BAABAV010000002.1"/>
</dbReference>
<dbReference type="InterPro" id="IPR032710">
    <property type="entry name" value="NTF2-like_dom_sf"/>
</dbReference>
<feature type="chain" id="PRO_5047476972" description="Nuclear transport factor 2 family protein" evidence="1">
    <location>
        <begin position="20"/>
        <end position="181"/>
    </location>
</feature>
<accession>A0ABP8ED46</accession>